<dbReference type="InterPro" id="IPR018674">
    <property type="entry name" value="DUF2142_membrane"/>
</dbReference>
<organism evidence="2 3">
    <name type="scientific">Pseudomonas saxonica</name>
    <dbReference type="NCBI Taxonomy" id="2600598"/>
    <lineage>
        <taxon>Bacteria</taxon>
        <taxon>Pseudomonadati</taxon>
        <taxon>Pseudomonadota</taxon>
        <taxon>Gammaproteobacteria</taxon>
        <taxon>Pseudomonadales</taxon>
        <taxon>Pseudomonadaceae</taxon>
        <taxon>Pseudomonas</taxon>
    </lineage>
</organism>
<dbReference type="Proteomes" id="UP000318428">
    <property type="component" value="Unassembled WGS sequence"/>
</dbReference>
<feature type="transmembrane region" description="Helical" evidence="1">
    <location>
        <begin position="12"/>
        <end position="30"/>
    </location>
</feature>
<feature type="transmembrane region" description="Helical" evidence="1">
    <location>
        <begin position="253"/>
        <end position="271"/>
    </location>
</feature>
<feature type="transmembrane region" description="Helical" evidence="1">
    <location>
        <begin position="398"/>
        <end position="417"/>
    </location>
</feature>
<proteinExistence type="predicted"/>
<keyword evidence="1" id="KW-1133">Transmembrane helix</keyword>
<evidence type="ECO:0000313" key="3">
    <source>
        <dbReference type="Proteomes" id="UP000318428"/>
    </source>
</evidence>
<gene>
    <name evidence="2" type="ORF">FJD38_01460</name>
</gene>
<feature type="transmembrane region" description="Helical" evidence="1">
    <location>
        <begin position="144"/>
        <end position="161"/>
    </location>
</feature>
<evidence type="ECO:0000256" key="1">
    <source>
        <dbReference type="SAM" id="Phobius"/>
    </source>
</evidence>
<reference evidence="2 3" key="1">
    <citation type="submission" date="2019-06" db="EMBL/GenBank/DDBJ databases">
        <title>Pseudomonas bimorpha sp. nov. isolated from bovine raw milk and skim milk concentrate.</title>
        <authorList>
            <person name="Hofmann K."/>
            <person name="Huptas C."/>
            <person name="Doll E."/>
            <person name="Scherer S."/>
            <person name="Wenning M."/>
        </authorList>
    </citation>
    <scope>NUCLEOTIDE SEQUENCE [LARGE SCALE GENOMIC DNA]</scope>
    <source>
        <strain evidence="2 3">DSM 108989</strain>
    </source>
</reference>
<keyword evidence="1" id="KW-0812">Transmembrane</keyword>
<protein>
    <submittedName>
        <fullName evidence="2">DUF2142 domain-containing protein</fullName>
    </submittedName>
</protein>
<feature type="transmembrane region" description="Helical" evidence="1">
    <location>
        <begin position="333"/>
        <end position="353"/>
    </location>
</feature>
<feature type="transmembrane region" description="Helical" evidence="1">
    <location>
        <begin position="429"/>
        <end position="452"/>
    </location>
</feature>
<keyword evidence="1" id="KW-0472">Membrane</keyword>
<evidence type="ECO:0000313" key="2">
    <source>
        <dbReference type="EMBL" id="TWR92313.1"/>
    </source>
</evidence>
<accession>A0ABY3GNW8</accession>
<comment type="caution">
    <text evidence="2">The sequence shown here is derived from an EMBL/GenBank/DDBJ whole genome shotgun (WGS) entry which is preliminary data.</text>
</comment>
<name>A0ABY3GNW8_9PSED</name>
<sequence length="591" mass="65929">MGECMFKRLNLEGMWLLLIFTSAFFMSTIIPPLQSPDEADHVRRAYFLTQGVIILDKSGGNSGGLLDTGLQAFMNAYVVYPGQPSHKLSSDERDFANNIKWTGRSSFADAPGTGYYFPLIYTPQAVGLIIGKILDLTVFDSYRLSRFFSLLAITGLLYFSLKLYKISPLAIAFLILPMSLFQLASASLDGISIGVAIFAISIFMKLSEDRQSSDNRLFYFLCLSLILLVTSRAYLVPLLLMPLFLAFVTKRKIFYYVSILTIFFSLAWLAIAIGSTVDTRVTRNISTGSAVYLYLSNPLEFIKIFIHTIPGFYKFYINSFIGMLGALDTVFKPVVYICISYFLVFVALCSFSVEAIKNNLKNRLFLLFSSFVSILIIFFALLVTWTPHPAEYILGVQGRYFLIPLLLAAYAISPGGWAKYKSLDNIGMLAVIVFWLFSVALTSESILGRYYITDFNTKQSPVATHPSAPLDINTPIVIQLKDVKDGSQQVLKSIGINLATWARSNTGMANLQMITASGDEFNEKFNLEDVKDNAYKFFDLPLGTYISARITAFEGGGISTWEAHSDGRIDTCVVFVYEAGITRYVPGCPRD</sequence>
<feature type="transmembrane region" description="Helical" evidence="1">
    <location>
        <begin position="218"/>
        <end position="247"/>
    </location>
</feature>
<dbReference type="EMBL" id="VFIO01000001">
    <property type="protein sequence ID" value="TWR92313.1"/>
    <property type="molecule type" value="Genomic_DNA"/>
</dbReference>
<feature type="transmembrane region" description="Helical" evidence="1">
    <location>
        <begin position="190"/>
        <end position="206"/>
    </location>
</feature>
<keyword evidence="3" id="KW-1185">Reference proteome</keyword>
<dbReference type="Pfam" id="PF09913">
    <property type="entry name" value="DUF2142"/>
    <property type="match status" value="1"/>
</dbReference>
<feature type="transmembrane region" description="Helical" evidence="1">
    <location>
        <begin position="365"/>
        <end position="386"/>
    </location>
</feature>
<feature type="transmembrane region" description="Helical" evidence="1">
    <location>
        <begin position="291"/>
        <end position="313"/>
    </location>
</feature>